<dbReference type="GO" id="GO:0032993">
    <property type="term" value="C:protein-DNA complex"/>
    <property type="evidence" value="ECO:0007669"/>
    <property type="project" value="TreeGrafter"/>
</dbReference>
<dbReference type="PANTHER" id="PTHR30346:SF29">
    <property type="entry name" value="LYSR SUBSTRATE-BINDING"/>
    <property type="match status" value="1"/>
</dbReference>
<dbReference type="Gene3D" id="1.10.10.10">
    <property type="entry name" value="Winged helix-like DNA-binding domain superfamily/Winged helix DNA-binding domain"/>
    <property type="match status" value="1"/>
</dbReference>
<feature type="domain" description="HTH lysR-type" evidence="5">
    <location>
        <begin position="28"/>
        <end position="85"/>
    </location>
</feature>
<name>A0A4R4XYP4_9PSEU</name>
<dbReference type="CDD" id="cd08423">
    <property type="entry name" value="PBP2_LTTR_like_6"/>
    <property type="match status" value="1"/>
</dbReference>
<comment type="caution">
    <text evidence="6">The sequence shown here is derived from an EMBL/GenBank/DDBJ whole genome shotgun (WGS) entry which is preliminary data.</text>
</comment>
<dbReference type="InterPro" id="IPR005119">
    <property type="entry name" value="LysR_subst-bd"/>
</dbReference>
<evidence type="ECO:0000313" key="6">
    <source>
        <dbReference type="EMBL" id="TDD35682.1"/>
    </source>
</evidence>
<dbReference type="GO" id="GO:0003700">
    <property type="term" value="F:DNA-binding transcription factor activity"/>
    <property type="evidence" value="ECO:0007669"/>
    <property type="project" value="InterPro"/>
</dbReference>
<dbReference type="PANTHER" id="PTHR30346">
    <property type="entry name" value="TRANSCRIPTIONAL DUAL REGULATOR HCAR-RELATED"/>
    <property type="match status" value="1"/>
</dbReference>
<proteinExistence type="inferred from homology"/>
<keyword evidence="4" id="KW-0804">Transcription</keyword>
<keyword evidence="7" id="KW-1185">Reference proteome</keyword>
<evidence type="ECO:0000256" key="3">
    <source>
        <dbReference type="ARBA" id="ARBA00023125"/>
    </source>
</evidence>
<dbReference type="Proteomes" id="UP000294947">
    <property type="component" value="Unassembled WGS sequence"/>
</dbReference>
<dbReference type="Gene3D" id="3.40.190.10">
    <property type="entry name" value="Periplasmic binding protein-like II"/>
    <property type="match status" value="2"/>
</dbReference>
<evidence type="ECO:0000256" key="1">
    <source>
        <dbReference type="ARBA" id="ARBA00009437"/>
    </source>
</evidence>
<dbReference type="Pfam" id="PF00126">
    <property type="entry name" value="HTH_1"/>
    <property type="match status" value="1"/>
</dbReference>
<reference evidence="6 7" key="1">
    <citation type="submission" date="2019-03" db="EMBL/GenBank/DDBJ databases">
        <title>Draft genome sequences of novel Actinobacteria.</title>
        <authorList>
            <person name="Sahin N."/>
            <person name="Ay H."/>
            <person name="Saygin H."/>
        </authorList>
    </citation>
    <scope>NUCLEOTIDE SEQUENCE [LARGE SCALE GENOMIC DNA]</scope>
    <source>
        <strain evidence="6 7">7K502</strain>
    </source>
</reference>
<dbReference type="PROSITE" id="PS50931">
    <property type="entry name" value="HTH_LYSR"/>
    <property type="match status" value="1"/>
</dbReference>
<dbReference type="EMBL" id="SMKW01000120">
    <property type="protein sequence ID" value="TDD35682.1"/>
    <property type="molecule type" value="Genomic_DNA"/>
</dbReference>
<protein>
    <submittedName>
        <fullName evidence="6">LysR family transcriptional regulator</fullName>
    </submittedName>
</protein>
<dbReference type="OrthoDB" id="4131546at2"/>
<dbReference type="InterPro" id="IPR036390">
    <property type="entry name" value="WH_DNA-bd_sf"/>
</dbReference>
<accession>A0A4R4XYP4</accession>
<evidence type="ECO:0000313" key="7">
    <source>
        <dbReference type="Proteomes" id="UP000294947"/>
    </source>
</evidence>
<dbReference type="SUPFAM" id="SSF53850">
    <property type="entry name" value="Periplasmic binding protein-like II"/>
    <property type="match status" value="1"/>
</dbReference>
<evidence type="ECO:0000256" key="2">
    <source>
        <dbReference type="ARBA" id="ARBA00023015"/>
    </source>
</evidence>
<dbReference type="InterPro" id="IPR036388">
    <property type="entry name" value="WH-like_DNA-bd_sf"/>
</dbReference>
<dbReference type="GO" id="GO:0003677">
    <property type="term" value="F:DNA binding"/>
    <property type="evidence" value="ECO:0007669"/>
    <property type="project" value="UniProtKB-KW"/>
</dbReference>
<keyword evidence="3" id="KW-0238">DNA-binding</keyword>
<dbReference type="SUPFAM" id="SSF46785">
    <property type="entry name" value="Winged helix' DNA-binding domain"/>
    <property type="match status" value="1"/>
</dbReference>
<dbReference type="InterPro" id="IPR000847">
    <property type="entry name" value="LysR_HTH_N"/>
</dbReference>
<evidence type="ECO:0000259" key="5">
    <source>
        <dbReference type="PROSITE" id="PS50931"/>
    </source>
</evidence>
<sequence length="330" mass="35074">MCSSMLTRNNHEDKQDIKADTGKLLCMFDPTRLRLLVALHEQGTLHAAAAALHVSPSAASQQLATLTKEAGTPLTEVDGRRLRFTEAGRVLVDHAYALLANLERAFGDVQAATQGDLGQLCVGGVPSLIPTVLIPAAQAIREQHPRLRVGIHEIAVPDCLDQLCSGDLDVIVSVTADVALPDDDPRCTRIELGTDDCHLVIPATHPIADHEAVDLKRLADEDWISTAAGDACDQLLHSTCAAAGFRPNIRHRASDWAAIAALVEAGLGIALVPSHARLPATAALTTIDIEGGPVQRRIHAMIRRGTETRPAVAHYLTALKTAVAQHCASG</sequence>
<dbReference type="Pfam" id="PF03466">
    <property type="entry name" value="LysR_substrate"/>
    <property type="match status" value="1"/>
</dbReference>
<evidence type="ECO:0000256" key="4">
    <source>
        <dbReference type="ARBA" id="ARBA00023163"/>
    </source>
</evidence>
<dbReference type="AlphaFoldDB" id="A0A4R4XYP4"/>
<keyword evidence="2" id="KW-0805">Transcription regulation</keyword>
<gene>
    <name evidence="6" type="ORF">E1288_42830</name>
</gene>
<organism evidence="6 7">
    <name type="scientific">Saccharopolyspora elongata</name>
    <dbReference type="NCBI Taxonomy" id="2530387"/>
    <lineage>
        <taxon>Bacteria</taxon>
        <taxon>Bacillati</taxon>
        <taxon>Actinomycetota</taxon>
        <taxon>Actinomycetes</taxon>
        <taxon>Pseudonocardiales</taxon>
        <taxon>Pseudonocardiaceae</taxon>
        <taxon>Saccharopolyspora</taxon>
    </lineage>
</organism>
<comment type="similarity">
    <text evidence="1">Belongs to the LysR transcriptional regulatory family.</text>
</comment>